<dbReference type="Proteomes" id="UP000265520">
    <property type="component" value="Unassembled WGS sequence"/>
</dbReference>
<feature type="non-terminal residue" evidence="1">
    <location>
        <position position="1"/>
    </location>
</feature>
<comment type="caution">
    <text evidence="1">The sequence shown here is derived from an EMBL/GenBank/DDBJ whole genome shotgun (WGS) entry which is preliminary data.</text>
</comment>
<accession>A0A392VI06</accession>
<keyword evidence="2" id="KW-1185">Reference proteome</keyword>
<evidence type="ECO:0000313" key="2">
    <source>
        <dbReference type="Proteomes" id="UP000265520"/>
    </source>
</evidence>
<protein>
    <submittedName>
        <fullName evidence="1">Uncharacterized protein</fullName>
    </submittedName>
</protein>
<dbReference type="EMBL" id="LXQA011181627">
    <property type="protein sequence ID" value="MCI88024.1"/>
    <property type="molecule type" value="Genomic_DNA"/>
</dbReference>
<proteinExistence type="predicted"/>
<organism evidence="1 2">
    <name type="scientific">Trifolium medium</name>
    <dbReference type="NCBI Taxonomy" id="97028"/>
    <lineage>
        <taxon>Eukaryota</taxon>
        <taxon>Viridiplantae</taxon>
        <taxon>Streptophyta</taxon>
        <taxon>Embryophyta</taxon>
        <taxon>Tracheophyta</taxon>
        <taxon>Spermatophyta</taxon>
        <taxon>Magnoliopsida</taxon>
        <taxon>eudicotyledons</taxon>
        <taxon>Gunneridae</taxon>
        <taxon>Pentapetalae</taxon>
        <taxon>rosids</taxon>
        <taxon>fabids</taxon>
        <taxon>Fabales</taxon>
        <taxon>Fabaceae</taxon>
        <taxon>Papilionoideae</taxon>
        <taxon>50 kb inversion clade</taxon>
        <taxon>NPAAA clade</taxon>
        <taxon>Hologalegina</taxon>
        <taxon>IRL clade</taxon>
        <taxon>Trifolieae</taxon>
        <taxon>Trifolium</taxon>
    </lineage>
</organism>
<sequence length="49" mass="5221">GRDSSNLRVAGIGACINGGEDASDMKLVMEMNESLGELNNRTLVAKLRN</sequence>
<dbReference type="AlphaFoldDB" id="A0A392VI06"/>
<evidence type="ECO:0000313" key="1">
    <source>
        <dbReference type="EMBL" id="MCI88024.1"/>
    </source>
</evidence>
<name>A0A392VI06_9FABA</name>
<reference evidence="1 2" key="1">
    <citation type="journal article" date="2018" name="Front. Plant Sci.">
        <title>Red Clover (Trifolium pratense) and Zigzag Clover (T. medium) - A Picture of Genomic Similarities and Differences.</title>
        <authorList>
            <person name="Dluhosova J."/>
            <person name="Istvanek J."/>
            <person name="Nedelnik J."/>
            <person name="Repkova J."/>
        </authorList>
    </citation>
    <scope>NUCLEOTIDE SEQUENCE [LARGE SCALE GENOMIC DNA]</scope>
    <source>
        <strain evidence="2">cv. 10/8</strain>
        <tissue evidence="1">Leaf</tissue>
    </source>
</reference>